<evidence type="ECO:0000259" key="2">
    <source>
        <dbReference type="PROSITE" id="PS51202"/>
    </source>
</evidence>
<dbReference type="RefSeq" id="WP_075361277.1">
    <property type="nucleotide sequence ID" value="NZ_MPDM01000003.1"/>
</dbReference>
<accession>A0A1Q5PR32</accession>
<dbReference type="EMBL" id="MPDM01000003">
    <property type="protein sequence ID" value="OKL49953.1"/>
    <property type="molecule type" value="Genomic_DNA"/>
</dbReference>
<dbReference type="InterPro" id="IPR036291">
    <property type="entry name" value="NAD(P)-bd_dom_sf"/>
</dbReference>
<dbReference type="PANTHER" id="PTHR43833">
    <property type="entry name" value="POTASSIUM CHANNEL PROTEIN 2-RELATED-RELATED"/>
    <property type="match status" value="1"/>
</dbReference>
<dbReference type="PANTHER" id="PTHR43833:SF8">
    <property type="entry name" value="TRK SYSTEM POTASSIUM UPTAKE PROTEIN TRKA"/>
    <property type="match status" value="1"/>
</dbReference>
<dbReference type="Proteomes" id="UP000186465">
    <property type="component" value="Unassembled WGS sequence"/>
</dbReference>
<dbReference type="InterPro" id="IPR003148">
    <property type="entry name" value="RCK_N"/>
</dbReference>
<dbReference type="InterPro" id="IPR050721">
    <property type="entry name" value="Trk_Ktr_HKT_K-transport"/>
</dbReference>
<dbReference type="InterPro" id="IPR006037">
    <property type="entry name" value="RCK_C"/>
</dbReference>
<keyword evidence="4" id="KW-1185">Reference proteome</keyword>
<organism evidence="3 4">
    <name type="scientific">Boudabousia marimammalium</name>
    <dbReference type="NCBI Taxonomy" id="156892"/>
    <lineage>
        <taxon>Bacteria</taxon>
        <taxon>Bacillati</taxon>
        <taxon>Actinomycetota</taxon>
        <taxon>Actinomycetes</taxon>
        <taxon>Actinomycetales</taxon>
        <taxon>Actinomycetaceae</taxon>
        <taxon>Boudabousia</taxon>
    </lineage>
</organism>
<proteinExistence type="predicted"/>
<dbReference type="SUPFAM" id="SSF51735">
    <property type="entry name" value="NAD(P)-binding Rossmann-fold domains"/>
    <property type="match status" value="1"/>
</dbReference>
<dbReference type="Gene3D" id="3.40.50.720">
    <property type="entry name" value="NAD(P)-binding Rossmann-like Domain"/>
    <property type="match status" value="1"/>
</dbReference>
<dbReference type="GO" id="GO:0006813">
    <property type="term" value="P:potassium ion transport"/>
    <property type="evidence" value="ECO:0007669"/>
    <property type="project" value="InterPro"/>
</dbReference>
<evidence type="ECO:0000313" key="4">
    <source>
        <dbReference type="Proteomes" id="UP000186465"/>
    </source>
</evidence>
<protein>
    <submittedName>
        <fullName evidence="3">Potassium transporter TrkA</fullName>
    </submittedName>
</protein>
<sequence>MHFVIMGSGRVGASLAEQLDKMGHSVAVIDIDSDAFRRLPSDFTGRRVTGVGFDRESLRQAGIEDAYAFAAVSNGDNSNIIAARVVRESFGIERVAARIYDPERARVYQRLGIPTVGTVQYTTSQMLHYMIPDHLEVVHADSASSVSLVQAVVSEVWTGRLVEQFEDNYSSRVAYILRQGEALLPDRDTLFHEGDTAFFAVEEQNRIAALRALQFAPEKEVES</sequence>
<evidence type="ECO:0000313" key="3">
    <source>
        <dbReference type="EMBL" id="OKL49953.1"/>
    </source>
</evidence>
<dbReference type="Pfam" id="PF02254">
    <property type="entry name" value="TrkA_N"/>
    <property type="match status" value="1"/>
</dbReference>
<dbReference type="PROSITE" id="PS51202">
    <property type="entry name" value="RCK_C"/>
    <property type="match status" value="1"/>
</dbReference>
<comment type="caution">
    <text evidence="3">The sequence shown here is derived from an EMBL/GenBank/DDBJ whole genome shotgun (WGS) entry which is preliminary data.</text>
</comment>
<name>A0A1Q5PR32_9ACTO</name>
<dbReference type="GO" id="GO:0008324">
    <property type="term" value="F:monoatomic cation transmembrane transporter activity"/>
    <property type="evidence" value="ECO:0007669"/>
    <property type="project" value="InterPro"/>
</dbReference>
<dbReference type="PROSITE" id="PS51201">
    <property type="entry name" value="RCK_N"/>
    <property type="match status" value="1"/>
</dbReference>
<dbReference type="AlphaFoldDB" id="A0A1Q5PR32"/>
<gene>
    <name evidence="3" type="ORF">BM477_03345</name>
</gene>
<dbReference type="Gene3D" id="3.30.70.1450">
    <property type="entry name" value="Regulator of K+ conductance, C-terminal domain"/>
    <property type="match status" value="1"/>
</dbReference>
<dbReference type="OrthoDB" id="3208998at2"/>
<feature type="domain" description="RCK N-terminal" evidence="1">
    <location>
        <begin position="1"/>
        <end position="118"/>
    </location>
</feature>
<evidence type="ECO:0000259" key="1">
    <source>
        <dbReference type="PROSITE" id="PS51201"/>
    </source>
</evidence>
<dbReference type="STRING" id="156892.BM477_03345"/>
<dbReference type="SUPFAM" id="SSF116726">
    <property type="entry name" value="TrkA C-terminal domain-like"/>
    <property type="match status" value="1"/>
</dbReference>
<reference evidence="4" key="1">
    <citation type="submission" date="2016-11" db="EMBL/GenBank/DDBJ databases">
        <title>Actinomyces gypaetusis sp. nov. isolated from Gypaetus barbatus in Qinghai Tibet Plateau China.</title>
        <authorList>
            <person name="Meng X."/>
        </authorList>
    </citation>
    <scope>NUCLEOTIDE SEQUENCE [LARGE SCALE GENOMIC DNA]</scope>
    <source>
        <strain evidence="4">DSM 15383</strain>
    </source>
</reference>
<dbReference type="InterPro" id="IPR036721">
    <property type="entry name" value="RCK_C_sf"/>
</dbReference>
<feature type="domain" description="RCK C-terminal" evidence="2">
    <location>
        <begin position="135"/>
        <end position="216"/>
    </location>
</feature>